<keyword evidence="2 5" id="KW-0812">Transmembrane</keyword>
<accession>A0ABV7PYR9</accession>
<keyword evidence="8" id="KW-1185">Reference proteome</keyword>
<evidence type="ECO:0000256" key="2">
    <source>
        <dbReference type="ARBA" id="ARBA00022692"/>
    </source>
</evidence>
<evidence type="ECO:0000256" key="4">
    <source>
        <dbReference type="ARBA" id="ARBA00023136"/>
    </source>
</evidence>
<dbReference type="InterPro" id="IPR036259">
    <property type="entry name" value="MFS_trans_sf"/>
</dbReference>
<feature type="transmembrane region" description="Helical" evidence="5">
    <location>
        <begin position="200"/>
        <end position="221"/>
    </location>
</feature>
<dbReference type="RefSeq" id="WP_387973874.1">
    <property type="nucleotide sequence ID" value="NZ_JBHRWO010000009.1"/>
</dbReference>
<keyword evidence="3 5" id="KW-1133">Transmembrane helix</keyword>
<feature type="transmembrane region" description="Helical" evidence="5">
    <location>
        <begin position="435"/>
        <end position="455"/>
    </location>
</feature>
<feature type="transmembrane region" description="Helical" evidence="5">
    <location>
        <begin position="227"/>
        <end position="249"/>
    </location>
</feature>
<organism evidence="7 8">
    <name type="scientific">Glycomyces rhizosphaerae</name>
    <dbReference type="NCBI Taxonomy" id="2054422"/>
    <lineage>
        <taxon>Bacteria</taxon>
        <taxon>Bacillati</taxon>
        <taxon>Actinomycetota</taxon>
        <taxon>Actinomycetes</taxon>
        <taxon>Glycomycetales</taxon>
        <taxon>Glycomycetaceae</taxon>
        <taxon>Glycomyces</taxon>
    </lineage>
</organism>
<name>A0ABV7PYR9_9ACTN</name>
<feature type="transmembrane region" description="Helical" evidence="5">
    <location>
        <begin position="167"/>
        <end position="188"/>
    </location>
</feature>
<feature type="transmembrane region" description="Helical" evidence="5">
    <location>
        <begin position="105"/>
        <end position="126"/>
    </location>
</feature>
<dbReference type="InterPro" id="IPR011701">
    <property type="entry name" value="MFS"/>
</dbReference>
<reference evidence="8" key="1">
    <citation type="journal article" date="2019" name="Int. J. Syst. Evol. Microbiol.">
        <title>The Global Catalogue of Microorganisms (GCM) 10K type strain sequencing project: providing services to taxonomists for standard genome sequencing and annotation.</title>
        <authorList>
            <consortium name="The Broad Institute Genomics Platform"/>
            <consortium name="The Broad Institute Genome Sequencing Center for Infectious Disease"/>
            <person name="Wu L."/>
            <person name="Ma J."/>
        </authorList>
    </citation>
    <scope>NUCLEOTIDE SEQUENCE [LARGE SCALE GENOMIC DNA]</scope>
    <source>
        <strain evidence="8">CGMCC 4.7396</strain>
    </source>
</reference>
<feature type="transmembrane region" description="Helical" evidence="5">
    <location>
        <begin position="81"/>
        <end position="99"/>
    </location>
</feature>
<comment type="caution">
    <text evidence="7">The sequence shown here is derived from an EMBL/GenBank/DDBJ whole genome shotgun (WGS) entry which is preliminary data.</text>
</comment>
<feature type="transmembrane region" description="Helical" evidence="5">
    <location>
        <begin position="360"/>
        <end position="384"/>
    </location>
</feature>
<dbReference type="Pfam" id="PF07690">
    <property type="entry name" value="MFS_1"/>
    <property type="match status" value="1"/>
</dbReference>
<sequence length="464" mass="46648">MTVTLESPVRIGKPALGALGALALALGTLQAVVEPSLPLLQHDLGIGPAEGSLIFITLLITGAVVAPIAGKLGDRYGGRRVLVVLMTVVSAGGLISSVAPNLPVLLLGQVLQGAMVGALPLSFILVRKHLPPGQTQVAVGVVSGLFTGGSLVGMLIAGPIAEGLSRHWMFAIPTIAIIAATLVVARSMPDDPPAESGPRIDWLGVILLSCTLIALVLGFMAVTGGGLSPLATGAVTVVVAALATGWVAVERRVSSPMVDLRMLASPAMWSSCVVTLLMSLGFGMTVYLVPQLFSVSAEDYGFGADSSDIGLFLLPATIAGIAAGTVAGMASRRFGARAVITAGTIVTAGTLIVLSSLHDATWQLIVARALIGFAVSVSATALLASTATAVAAKDTGIATSLLVVTRVVGVALGAQAGGVILEAGTDPASDLPTEATFTTGFIIAGVIAALSLLVVRVMKKGTQP</sequence>
<protein>
    <submittedName>
        <fullName evidence="7">MFS transporter</fullName>
    </submittedName>
</protein>
<keyword evidence="4 5" id="KW-0472">Membrane</keyword>
<feature type="transmembrane region" description="Helical" evidence="5">
    <location>
        <begin position="396"/>
        <end position="415"/>
    </location>
</feature>
<evidence type="ECO:0000313" key="8">
    <source>
        <dbReference type="Proteomes" id="UP001595712"/>
    </source>
</evidence>
<dbReference type="EMBL" id="JBHRWO010000009">
    <property type="protein sequence ID" value="MFC3492727.1"/>
    <property type="molecule type" value="Genomic_DNA"/>
</dbReference>
<dbReference type="PANTHER" id="PTHR23501">
    <property type="entry name" value="MAJOR FACILITATOR SUPERFAMILY"/>
    <property type="match status" value="1"/>
</dbReference>
<gene>
    <name evidence="7" type="ORF">ACFO8M_09535</name>
</gene>
<dbReference type="PANTHER" id="PTHR23501:SF197">
    <property type="entry name" value="COMD"/>
    <property type="match status" value="1"/>
</dbReference>
<dbReference type="SUPFAM" id="SSF103473">
    <property type="entry name" value="MFS general substrate transporter"/>
    <property type="match status" value="1"/>
</dbReference>
<dbReference type="Proteomes" id="UP001595712">
    <property type="component" value="Unassembled WGS sequence"/>
</dbReference>
<evidence type="ECO:0000313" key="7">
    <source>
        <dbReference type="EMBL" id="MFC3492727.1"/>
    </source>
</evidence>
<feature type="transmembrane region" description="Helical" evidence="5">
    <location>
        <begin position="138"/>
        <end position="161"/>
    </location>
</feature>
<dbReference type="PROSITE" id="PS50850">
    <property type="entry name" value="MFS"/>
    <property type="match status" value="1"/>
</dbReference>
<feature type="transmembrane region" description="Helical" evidence="5">
    <location>
        <begin position="269"/>
        <end position="289"/>
    </location>
</feature>
<evidence type="ECO:0000256" key="1">
    <source>
        <dbReference type="ARBA" id="ARBA00004651"/>
    </source>
</evidence>
<dbReference type="InterPro" id="IPR020846">
    <property type="entry name" value="MFS_dom"/>
</dbReference>
<feature type="transmembrane region" description="Helical" evidence="5">
    <location>
        <begin position="309"/>
        <end position="327"/>
    </location>
</feature>
<proteinExistence type="predicted"/>
<feature type="transmembrane region" description="Helical" evidence="5">
    <location>
        <begin position="51"/>
        <end position="69"/>
    </location>
</feature>
<dbReference type="Gene3D" id="1.20.1250.20">
    <property type="entry name" value="MFS general substrate transporter like domains"/>
    <property type="match status" value="2"/>
</dbReference>
<evidence type="ECO:0000256" key="3">
    <source>
        <dbReference type="ARBA" id="ARBA00022989"/>
    </source>
</evidence>
<evidence type="ECO:0000259" key="6">
    <source>
        <dbReference type="PROSITE" id="PS50850"/>
    </source>
</evidence>
<feature type="domain" description="Major facilitator superfamily (MFS) profile" evidence="6">
    <location>
        <begin position="15"/>
        <end position="463"/>
    </location>
</feature>
<evidence type="ECO:0000256" key="5">
    <source>
        <dbReference type="SAM" id="Phobius"/>
    </source>
</evidence>
<comment type="subcellular location">
    <subcellularLocation>
        <location evidence="1">Cell membrane</location>
        <topology evidence="1">Multi-pass membrane protein</topology>
    </subcellularLocation>
</comment>
<feature type="transmembrane region" description="Helical" evidence="5">
    <location>
        <begin position="334"/>
        <end position="354"/>
    </location>
</feature>